<dbReference type="GO" id="GO:0003924">
    <property type="term" value="F:GTPase activity"/>
    <property type="evidence" value="ECO:0007669"/>
    <property type="project" value="UniProtKB-UniRule"/>
</dbReference>
<evidence type="ECO:0000256" key="1">
    <source>
        <dbReference type="ARBA" id="ARBA00011043"/>
    </source>
</evidence>
<dbReference type="Proteomes" id="UP000232145">
    <property type="component" value="Unassembled WGS sequence"/>
</dbReference>
<evidence type="ECO:0000256" key="7">
    <source>
        <dbReference type="ARBA" id="ARBA00022842"/>
    </source>
</evidence>
<dbReference type="Gene3D" id="3.40.50.300">
    <property type="entry name" value="P-loop containing nucleotide triphosphate hydrolases"/>
    <property type="match status" value="1"/>
</dbReference>
<evidence type="ECO:0000256" key="2">
    <source>
        <dbReference type="ARBA" id="ARBA00022490"/>
    </source>
</evidence>
<feature type="binding site" evidence="10">
    <location>
        <position position="126"/>
    </location>
    <ligand>
        <name>(6S)-5-formyl-5,6,7,8-tetrahydrofolate</name>
        <dbReference type="ChEBI" id="CHEBI:57457"/>
    </ligand>
</feature>
<dbReference type="InterPro" id="IPR006073">
    <property type="entry name" value="GTP-bd"/>
</dbReference>
<dbReference type="InterPro" id="IPR027417">
    <property type="entry name" value="P-loop_NTPase"/>
</dbReference>
<dbReference type="InterPro" id="IPR027266">
    <property type="entry name" value="TrmE/GcvT-like"/>
</dbReference>
<reference evidence="13 14" key="1">
    <citation type="submission" date="2017-07" db="EMBL/GenBank/DDBJ databases">
        <title>Leptospira spp. isolated from tropical soils.</title>
        <authorList>
            <person name="Thibeaux R."/>
            <person name="Iraola G."/>
            <person name="Ferres I."/>
            <person name="Bierque E."/>
            <person name="Girault D."/>
            <person name="Soupe-Gilbert M.-E."/>
            <person name="Picardeau M."/>
            <person name="Goarant C."/>
        </authorList>
    </citation>
    <scope>NUCLEOTIDE SEQUENCE [LARGE SCALE GENOMIC DNA]</scope>
    <source>
        <strain evidence="13 14">FH2-B-A1</strain>
    </source>
</reference>
<dbReference type="GO" id="GO:0046872">
    <property type="term" value="F:metal ion binding"/>
    <property type="evidence" value="ECO:0007669"/>
    <property type="project" value="UniProtKB-KW"/>
</dbReference>
<dbReference type="GO" id="GO:0030488">
    <property type="term" value="P:tRNA methylation"/>
    <property type="evidence" value="ECO:0007669"/>
    <property type="project" value="TreeGrafter"/>
</dbReference>
<dbReference type="AlphaFoldDB" id="A0A2N0AKD3"/>
<keyword evidence="8 10" id="KW-0630">Potassium</keyword>
<dbReference type="InterPro" id="IPR031168">
    <property type="entry name" value="G_TrmE"/>
</dbReference>
<dbReference type="InterPro" id="IPR004520">
    <property type="entry name" value="GTPase_MnmE"/>
</dbReference>
<comment type="cofactor">
    <cofactor evidence="10">
        <name>K(+)</name>
        <dbReference type="ChEBI" id="CHEBI:29103"/>
    </cofactor>
    <text evidence="10">Binds 1 potassium ion per subunit.</text>
</comment>
<organism evidence="13 14">
    <name type="scientific">Leptospira harrisiae</name>
    <dbReference type="NCBI Taxonomy" id="2023189"/>
    <lineage>
        <taxon>Bacteria</taxon>
        <taxon>Pseudomonadati</taxon>
        <taxon>Spirochaetota</taxon>
        <taxon>Spirochaetia</taxon>
        <taxon>Leptospirales</taxon>
        <taxon>Leptospiraceae</taxon>
        <taxon>Leptospira</taxon>
    </lineage>
</organism>
<evidence type="ECO:0000256" key="3">
    <source>
        <dbReference type="ARBA" id="ARBA00022694"/>
    </source>
</evidence>
<dbReference type="NCBIfam" id="TIGR00450">
    <property type="entry name" value="mnmE_trmE_thdF"/>
    <property type="match status" value="1"/>
</dbReference>
<dbReference type="PROSITE" id="PS51709">
    <property type="entry name" value="G_TRME"/>
    <property type="match status" value="1"/>
</dbReference>
<keyword evidence="4 10" id="KW-0479">Metal-binding</keyword>
<dbReference type="GO" id="GO:0005525">
    <property type="term" value="F:GTP binding"/>
    <property type="evidence" value="ECO:0007669"/>
    <property type="project" value="UniProtKB-UniRule"/>
</dbReference>
<feature type="binding site" evidence="10">
    <location>
        <position position="251"/>
    </location>
    <ligand>
        <name>K(+)</name>
        <dbReference type="ChEBI" id="CHEBI:29103"/>
    </ligand>
</feature>
<name>A0A2N0AKD3_9LEPT</name>
<feature type="binding site" evidence="10">
    <location>
        <position position="21"/>
    </location>
    <ligand>
        <name>(6S)-5-formyl-5,6,7,8-tetrahydrofolate</name>
        <dbReference type="ChEBI" id="CHEBI:57457"/>
    </ligand>
</feature>
<dbReference type="PANTHER" id="PTHR42714:SF2">
    <property type="entry name" value="TRNA MODIFICATION GTPASE GTPBP3, MITOCHONDRIAL"/>
    <property type="match status" value="1"/>
</dbReference>
<comment type="subunit">
    <text evidence="10">Homodimer. Heterotetramer of two MnmE and two MnmG subunits.</text>
</comment>
<sequence>MIDTIAALSTAQGPGAIGILRVSGTAVLPIALAVLQKNGSPLTEDLIKNQKRTAIFCDFVDSEKSLDQIVFFYFPAPNSYTGEDLAEFHLHGNPILLKRALQILFDNGARPAQKGEFTKRAYLNGKINLSGAEAIGRLIEARSRYELELAQKNVFGEITKLSSKIRSDLISLKAECEAEIDFSTEDLTFESLEERKNRMISLKNLCSKLIKDSERAETLILQSTVVLFGEPNTGKSSLMNLLIGKDRSIISDIPGTTRDYIAEELSLDGIPIRLVDTAGIRDTSDNIEQMGIERSKREADSANVKLLLIDTSVPFDKSSFLMKHKDRLRGAILVANKIDEKNIDWNRNHLDELQKQFELEITEISCKTKLGIPHLLELLKTKLTSMDNSEDVVLLEDRQRYHIQKIESSLVEAIRLMEDEAPAEIYIQEINSSLKEIGEVNGHVDNEEILGRIFSKFCVGK</sequence>
<evidence type="ECO:0000256" key="10">
    <source>
        <dbReference type="HAMAP-Rule" id="MF_00379"/>
    </source>
</evidence>
<evidence type="ECO:0000256" key="5">
    <source>
        <dbReference type="ARBA" id="ARBA00022741"/>
    </source>
</evidence>
<evidence type="ECO:0000256" key="9">
    <source>
        <dbReference type="ARBA" id="ARBA00023134"/>
    </source>
</evidence>
<dbReference type="InterPro" id="IPR025867">
    <property type="entry name" value="MnmE_helical"/>
</dbReference>
<dbReference type="Gene3D" id="1.20.120.430">
    <property type="entry name" value="tRNA modification GTPase MnmE domain 2"/>
    <property type="match status" value="1"/>
</dbReference>
<feature type="binding site" evidence="10">
    <location>
        <position position="236"/>
    </location>
    <ligand>
        <name>Mg(2+)</name>
        <dbReference type="ChEBI" id="CHEBI:18420"/>
    </ligand>
</feature>
<dbReference type="NCBIfam" id="TIGR00231">
    <property type="entry name" value="small_GTP"/>
    <property type="match status" value="1"/>
</dbReference>
<dbReference type="GO" id="GO:0005829">
    <property type="term" value="C:cytosol"/>
    <property type="evidence" value="ECO:0007669"/>
    <property type="project" value="TreeGrafter"/>
</dbReference>
<gene>
    <name evidence="10" type="primary">mnmE</name>
    <name evidence="10" type="synonym">trmE</name>
    <name evidence="13" type="ORF">CH364_00390</name>
</gene>
<keyword evidence="14" id="KW-1185">Reference proteome</keyword>
<dbReference type="InterPro" id="IPR018948">
    <property type="entry name" value="GTP-bd_TrmE_N"/>
</dbReference>
<evidence type="ECO:0000313" key="13">
    <source>
        <dbReference type="EMBL" id="PJZ84778.1"/>
    </source>
</evidence>
<dbReference type="Gene3D" id="3.30.1360.120">
    <property type="entry name" value="Probable tRNA modification gtpase trme, domain 1"/>
    <property type="match status" value="1"/>
</dbReference>
<dbReference type="HAMAP" id="MF_00379">
    <property type="entry name" value="GTPase_MnmE"/>
    <property type="match status" value="1"/>
</dbReference>
<keyword evidence="2 10" id="KW-0963">Cytoplasm</keyword>
<keyword evidence="6 10" id="KW-0378">Hydrolase</keyword>
<comment type="similarity">
    <text evidence="1 10 11">Belongs to the TRAFAC class TrmE-Era-EngA-EngB-Septin-like GTPase superfamily. TrmE GTPase family.</text>
</comment>
<keyword evidence="5 10" id="KW-0547">Nucleotide-binding</keyword>
<dbReference type="SUPFAM" id="SSF116878">
    <property type="entry name" value="TrmE connector domain"/>
    <property type="match status" value="1"/>
</dbReference>
<dbReference type="InterPro" id="IPR027368">
    <property type="entry name" value="MnmE_dom2"/>
</dbReference>
<keyword evidence="3 10" id="KW-0819">tRNA processing</keyword>
<proteinExistence type="inferred from homology"/>
<keyword evidence="9 10" id="KW-0342">GTP-binding</keyword>
<comment type="subcellular location">
    <subcellularLocation>
        <location evidence="10">Cytoplasm</location>
    </subcellularLocation>
</comment>
<feature type="binding site" evidence="10">
    <location>
        <position position="253"/>
    </location>
    <ligand>
        <name>K(+)</name>
        <dbReference type="ChEBI" id="CHEBI:29103"/>
    </ligand>
</feature>
<dbReference type="Pfam" id="PF10396">
    <property type="entry name" value="TrmE_N"/>
    <property type="match status" value="1"/>
</dbReference>
<evidence type="ECO:0000256" key="6">
    <source>
        <dbReference type="ARBA" id="ARBA00022801"/>
    </source>
</evidence>
<comment type="function">
    <text evidence="10">Exhibits a very high intrinsic GTPase hydrolysis rate. Involved in the addition of a carboxymethylaminomethyl (cmnm) group at the wobble position (U34) of certain tRNAs, forming tRNA-cmnm(5)s(2)U34.</text>
</comment>
<dbReference type="RefSeq" id="WP_100741667.1">
    <property type="nucleotide sequence ID" value="NZ_NPDW01000001.1"/>
</dbReference>
<dbReference type="PANTHER" id="PTHR42714">
    <property type="entry name" value="TRNA MODIFICATION GTPASE GTPBP3"/>
    <property type="match status" value="1"/>
</dbReference>
<feature type="binding site" evidence="10">
    <location>
        <begin position="232"/>
        <end position="237"/>
    </location>
    <ligand>
        <name>GTP</name>
        <dbReference type="ChEBI" id="CHEBI:37565"/>
    </ligand>
</feature>
<dbReference type="EC" id="3.6.-.-" evidence="10"/>
<dbReference type="InterPro" id="IPR005225">
    <property type="entry name" value="Small_GTP-bd"/>
</dbReference>
<feature type="binding site" evidence="10">
    <location>
        <position position="87"/>
    </location>
    <ligand>
        <name>(6S)-5-formyl-5,6,7,8-tetrahydrofolate</name>
        <dbReference type="ChEBI" id="CHEBI:57457"/>
    </ligand>
</feature>
<dbReference type="SUPFAM" id="SSF52540">
    <property type="entry name" value="P-loop containing nucleoside triphosphate hydrolases"/>
    <property type="match status" value="1"/>
</dbReference>
<dbReference type="Pfam" id="PF12631">
    <property type="entry name" value="MnmE_helical"/>
    <property type="match status" value="1"/>
</dbReference>
<dbReference type="OrthoDB" id="9805918at2"/>
<feature type="binding site" evidence="10">
    <location>
        <begin position="251"/>
        <end position="257"/>
    </location>
    <ligand>
        <name>GTP</name>
        <dbReference type="ChEBI" id="CHEBI:37565"/>
    </ligand>
</feature>
<dbReference type="CDD" id="cd14858">
    <property type="entry name" value="TrmE_N"/>
    <property type="match status" value="1"/>
</dbReference>
<feature type="binding site" evidence="10">
    <location>
        <begin position="276"/>
        <end position="279"/>
    </location>
    <ligand>
        <name>GTP</name>
        <dbReference type="ChEBI" id="CHEBI:37565"/>
    </ligand>
</feature>
<evidence type="ECO:0000313" key="14">
    <source>
        <dbReference type="Proteomes" id="UP000232145"/>
    </source>
</evidence>
<dbReference type="GO" id="GO:0002098">
    <property type="term" value="P:tRNA wobble uridine modification"/>
    <property type="evidence" value="ECO:0007669"/>
    <property type="project" value="TreeGrafter"/>
</dbReference>
<feature type="binding site" evidence="10">
    <location>
        <position position="461"/>
    </location>
    <ligand>
        <name>(6S)-5-formyl-5,6,7,8-tetrahydrofolate</name>
        <dbReference type="ChEBI" id="CHEBI:57457"/>
    </ligand>
</feature>
<evidence type="ECO:0000256" key="4">
    <source>
        <dbReference type="ARBA" id="ARBA00022723"/>
    </source>
</evidence>
<dbReference type="CDD" id="cd04164">
    <property type="entry name" value="trmE"/>
    <property type="match status" value="1"/>
</dbReference>
<comment type="caution">
    <text evidence="10">Lacks conserved residue(s) required for the propagation of feature annotation.</text>
</comment>
<dbReference type="EMBL" id="NPDX01000001">
    <property type="protein sequence ID" value="PJZ84778.1"/>
    <property type="molecule type" value="Genomic_DNA"/>
</dbReference>
<evidence type="ECO:0000259" key="12">
    <source>
        <dbReference type="PROSITE" id="PS51709"/>
    </source>
</evidence>
<protein>
    <recommendedName>
        <fullName evidence="10">tRNA modification GTPase MnmE</fullName>
        <ecNumber evidence="10">3.6.-.-</ecNumber>
    </recommendedName>
</protein>
<accession>A0A2N0AKD3</accession>
<evidence type="ECO:0000256" key="11">
    <source>
        <dbReference type="RuleBase" id="RU003313"/>
    </source>
</evidence>
<feature type="binding site" evidence="10">
    <location>
        <position position="256"/>
    </location>
    <ligand>
        <name>K(+)</name>
        <dbReference type="ChEBI" id="CHEBI:29103"/>
    </ligand>
</feature>
<keyword evidence="7 10" id="KW-0460">Magnesium</keyword>
<dbReference type="Pfam" id="PF01926">
    <property type="entry name" value="MMR_HSR1"/>
    <property type="match status" value="1"/>
</dbReference>
<feature type="domain" description="TrmE-type G" evidence="12">
    <location>
        <begin position="222"/>
        <end position="384"/>
    </location>
</feature>
<feature type="binding site" evidence="10">
    <location>
        <position position="232"/>
    </location>
    <ligand>
        <name>K(+)</name>
        <dbReference type="ChEBI" id="CHEBI:29103"/>
    </ligand>
</feature>
<comment type="caution">
    <text evidence="13">The sequence shown here is derived from an EMBL/GenBank/DDBJ whole genome shotgun (WGS) entry which is preliminary data.</text>
</comment>
<feature type="binding site" evidence="10">
    <location>
        <position position="257"/>
    </location>
    <ligand>
        <name>Mg(2+)</name>
        <dbReference type="ChEBI" id="CHEBI:18420"/>
    </ligand>
</feature>
<dbReference type="FunFam" id="3.40.50.300:FF:001376">
    <property type="entry name" value="tRNA modification GTPase MnmE"/>
    <property type="match status" value="1"/>
</dbReference>
<evidence type="ECO:0000256" key="8">
    <source>
        <dbReference type="ARBA" id="ARBA00022958"/>
    </source>
</evidence>